<feature type="domain" description="DUF6545" evidence="3">
    <location>
        <begin position="136"/>
        <end position="279"/>
    </location>
</feature>
<feature type="transmembrane region" description="Helical" evidence="2">
    <location>
        <begin position="104"/>
        <end position="125"/>
    </location>
</feature>
<dbReference type="AlphaFoldDB" id="A0A931EUU9"/>
<dbReference type="InterPro" id="IPR046675">
    <property type="entry name" value="DUF6545"/>
</dbReference>
<proteinExistence type="predicted"/>
<dbReference type="NCBIfam" id="NF042915">
    <property type="entry name" value="MAB_1171c_fam"/>
    <property type="match status" value="1"/>
</dbReference>
<dbReference type="Pfam" id="PF20182">
    <property type="entry name" value="DUF6545"/>
    <property type="match status" value="1"/>
</dbReference>
<evidence type="ECO:0000259" key="3">
    <source>
        <dbReference type="Pfam" id="PF20182"/>
    </source>
</evidence>
<organism evidence="4 5">
    <name type="scientific">Nonomuraea cypriaca</name>
    <dbReference type="NCBI Taxonomy" id="1187855"/>
    <lineage>
        <taxon>Bacteria</taxon>
        <taxon>Bacillati</taxon>
        <taxon>Actinomycetota</taxon>
        <taxon>Actinomycetes</taxon>
        <taxon>Streptosporangiales</taxon>
        <taxon>Streptosporangiaceae</taxon>
        <taxon>Nonomuraea</taxon>
    </lineage>
</organism>
<keyword evidence="2" id="KW-1133">Transmembrane helix</keyword>
<evidence type="ECO:0000313" key="4">
    <source>
        <dbReference type="EMBL" id="MBF8184939.1"/>
    </source>
</evidence>
<evidence type="ECO:0000256" key="1">
    <source>
        <dbReference type="SAM" id="MobiDB-lite"/>
    </source>
</evidence>
<dbReference type="EMBL" id="JADOGI010000007">
    <property type="protein sequence ID" value="MBF8184939.1"/>
    <property type="molecule type" value="Genomic_DNA"/>
</dbReference>
<accession>A0A931EUU9</accession>
<evidence type="ECO:0000256" key="2">
    <source>
        <dbReference type="SAM" id="Phobius"/>
    </source>
</evidence>
<gene>
    <name evidence="4" type="ORF">ITP53_04125</name>
</gene>
<reference evidence="4" key="1">
    <citation type="submission" date="2020-11" db="EMBL/GenBank/DDBJ databases">
        <title>Whole-genome analyses of Nonomuraea sp. K274.</title>
        <authorList>
            <person name="Veyisoglu A."/>
        </authorList>
    </citation>
    <scope>NUCLEOTIDE SEQUENCE</scope>
    <source>
        <strain evidence="4">K274</strain>
    </source>
</reference>
<dbReference type="Proteomes" id="UP000605361">
    <property type="component" value="Unassembled WGS sequence"/>
</dbReference>
<name>A0A931EUU9_9ACTN</name>
<protein>
    <recommendedName>
        <fullName evidence="3">DUF6545 domain-containing protein</fullName>
    </recommendedName>
</protein>
<sequence>MGVLLLSSGSRDDVGASFLAVYGGNHLVVCFYLIFLSYIVTVLIGTLRLAWRYKNYAQQQYLRVGMYLLVAGDICGLVYSLYLGGTVVMSYLSLPLPPGATTYAATYLGLGALLLVLSGPTISIWGPRLATPWRAATQQRALRQLHPLWLALTTAMPYVRRQPTHTLSDAVGYRLYRRVIEIRDGLLILEPYRDLHLEQQSTAGTTVDVATHARSLASVLHAFSAKECDDDHRTADAVEDDRSESGQATGDQDGAMITREISPMKEEVAYLTQLSRAFARLDVRS</sequence>
<dbReference type="InterPro" id="IPR050039">
    <property type="entry name" value="MAB_1171c-like"/>
</dbReference>
<feature type="region of interest" description="Disordered" evidence="1">
    <location>
        <begin position="231"/>
        <end position="259"/>
    </location>
</feature>
<feature type="transmembrane region" description="Helical" evidence="2">
    <location>
        <begin position="66"/>
        <end position="92"/>
    </location>
</feature>
<keyword evidence="2" id="KW-0472">Membrane</keyword>
<comment type="caution">
    <text evidence="4">The sequence shown here is derived from an EMBL/GenBank/DDBJ whole genome shotgun (WGS) entry which is preliminary data.</text>
</comment>
<keyword evidence="2" id="KW-0812">Transmembrane</keyword>
<evidence type="ECO:0000313" key="5">
    <source>
        <dbReference type="Proteomes" id="UP000605361"/>
    </source>
</evidence>
<keyword evidence="5" id="KW-1185">Reference proteome</keyword>
<feature type="transmembrane region" description="Helical" evidence="2">
    <location>
        <begin position="20"/>
        <end position="45"/>
    </location>
</feature>